<feature type="binding site" evidence="9">
    <location>
        <begin position="102"/>
        <end position="112"/>
    </location>
    <ligand>
        <name>ATP</name>
        <dbReference type="ChEBI" id="CHEBI:30616"/>
    </ligand>
</feature>
<evidence type="ECO:0000259" key="10">
    <source>
        <dbReference type="Pfam" id="PF00288"/>
    </source>
</evidence>
<keyword evidence="4 9" id="KW-0808">Transferase</keyword>
<dbReference type="HAMAP" id="MF_00061">
    <property type="entry name" value="IspE"/>
    <property type="match status" value="1"/>
</dbReference>
<evidence type="ECO:0000259" key="11">
    <source>
        <dbReference type="Pfam" id="PF08544"/>
    </source>
</evidence>
<keyword evidence="13" id="KW-1185">Reference proteome</keyword>
<evidence type="ECO:0000313" key="12">
    <source>
        <dbReference type="EMBL" id="MBK1791538.1"/>
    </source>
</evidence>
<feature type="active site" evidence="9">
    <location>
        <position position="20"/>
    </location>
</feature>
<dbReference type="Proteomes" id="UP000624703">
    <property type="component" value="Unassembled WGS sequence"/>
</dbReference>
<evidence type="ECO:0000256" key="8">
    <source>
        <dbReference type="ARBA" id="ARBA00032554"/>
    </source>
</evidence>
<reference evidence="12" key="1">
    <citation type="submission" date="2021-01" db="EMBL/GenBank/DDBJ databases">
        <title>Modified the classification status of verrucomicrobia.</title>
        <authorList>
            <person name="Feng X."/>
        </authorList>
    </citation>
    <scope>NUCLEOTIDE SEQUENCE</scope>
    <source>
        <strain evidence="12">_KCTC 22039</strain>
    </source>
</reference>
<comment type="similarity">
    <text evidence="1 9">Belongs to the GHMP kinase family. IspE subfamily.</text>
</comment>
<dbReference type="Pfam" id="PF00288">
    <property type="entry name" value="GHMP_kinases_N"/>
    <property type="match status" value="1"/>
</dbReference>
<evidence type="ECO:0000256" key="6">
    <source>
        <dbReference type="ARBA" id="ARBA00022777"/>
    </source>
</evidence>
<organism evidence="12 13">
    <name type="scientific">Persicirhabdus sediminis</name>
    <dbReference type="NCBI Taxonomy" id="454144"/>
    <lineage>
        <taxon>Bacteria</taxon>
        <taxon>Pseudomonadati</taxon>
        <taxon>Verrucomicrobiota</taxon>
        <taxon>Verrucomicrobiia</taxon>
        <taxon>Verrucomicrobiales</taxon>
        <taxon>Verrucomicrobiaceae</taxon>
        <taxon>Persicirhabdus</taxon>
    </lineage>
</organism>
<keyword evidence="7 9" id="KW-0067">ATP-binding</keyword>
<keyword evidence="5 9" id="KW-0547">Nucleotide-binding</keyword>
<dbReference type="PANTHER" id="PTHR43527">
    <property type="entry name" value="4-DIPHOSPHOCYTIDYL-2-C-METHYL-D-ERYTHRITOL KINASE, CHLOROPLASTIC"/>
    <property type="match status" value="1"/>
</dbReference>
<comment type="pathway">
    <text evidence="9">Isoprenoid biosynthesis; isopentenyl diphosphate biosynthesis via DXP pathway; isopentenyl diphosphate from 1-deoxy-D-xylulose 5-phosphate: step 3/6.</text>
</comment>
<gene>
    <name evidence="9 12" type="primary">ispE</name>
    <name evidence="12" type="ORF">JIN82_10285</name>
</gene>
<dbReference type="Gene3D" id="3.30.70.890">
    <property type="entry name" value="GHMP kinase, C-terminal domain"/>
    <property type="match status" value="1"/>
</dbReference>
<evidence type="ECO:0000256" key="2">
    <source>
        <dbReference type="ARBA" id="ARBA00012052"/>
    </source>
</evidence>
<dbReference type="Pfam" id="PF08544">
    <property type="entry name" value="GHMP_kinases_C"/>
    <property type="match status" value="1"/>
</dbReference>
<sequence length="287" mass="31287">MKVELNQLADGSYHIFAPAKINLSLRILRKRDDGFHELETVMAPLAFGDRLKISPADSYQLECSDPTVPTGEDNLVTMAVRAFQQKTGAPCNWRIQLEKQTPHGAGLGGGSSDAASAVLALNQLENTQLSEGEMAELVGQFGSDTSFFIYRSHALCRGRGEQVEPVAAGQPVAVLLLKPNFPVSTPDAYKRWQGSRELDGVPYGAQSFGGYQLVNDLERPVFEKHLFLAQVKLWLLEQDEVGAAMMSGSGSTMLAFLHDGADGEALAKRACEQLDPYMWSLVTEVVV</sequence>
<dbReference type="GO" id="GO:0005524">
    <property type="term" value="F:ATP binding"/>
    <property type="evidence" value="ECO:0007669"/>
    <property type="project" value="UniProtKB-UniRule"/>
</dbReference>
<dbReference type="InterPro" id="IPR020568">
    <property type="entry name" value="Ribosomal_Su5_D2-typ_SF"/>
</dbReference>
<dbReference type="UniPathway" id="UPA00056">
    <property type="reaction ID" value="UER00094"/>
</dbReference>
<dbReference type="PIRSF" id="PIRSF010376">
    <property type="entry name" value="IspE"/>
    <property type="match status" value="1"/>
</dbReference>
<protein>
    <recommendedName>
        <fullName evidence="3 9">4-diphosphocytidyl-2-C-methyl-D-erythritol kinase</fullName>
        <shortName evidence="9">CMK</shortName>
        <ecNumber evidence="2 9">2.7.1.148</ecNumber>
    </recommendedName>
    <alternativeName>
        <fullName evidence="8 9">4-(cytidine-5'-diphospho)-2-C-methyl-D-erythritol kinase</fullName>
    </alternativeName>
</protein>
<evidence type="ECO:0000256" key="3">
    <source>
        <dbReference type="ARBA" id="ARBA00017473"/>
    </source>
</evidence>
<comment type="caution">
    <text evidence="12">The sequence shown here is derived from an EMBL/GenBank/DDBJ whole genome shotgun (WGS) entry which is preliminary data.</text>
</comment>
<dbReference type="SUPFAM" id="SSF55060">
    <property type="entry name" value="GHMP Kinase, C-terminal domain"/>
    <property type="match status" value="1"/>
</dbReference>
<dbReference type="InterPro" id="IPR036554">
    <property type="entry name" value="GHMP_kinase_C_sf"/>
</dbReference>
<dbReference type="InterPro" id="IPR014721">
    <property type="entry name" value="Ribsml_uS5_D2-typ_fold_subgr"/>
</dbReference>
<name>A0A8J7SN81_9BACT</name>
<feature type="domain" description="GHMP kinase N-terminal" evidence="10">
    <location>
        <begin position="74"/>
        <end position="150"/>
    </location>
</feature>
<evidence type="ECO:0000256" key="4">
    <source>
        <dbReference type="ARBA" id="ARBA00022679"/>
    </source>
</evidence>
<dbReference type="GO" id="GO:0050515">
    <property type="term" value="F:4-(cytidine 5'-diphospho)-2-C-methyl-D-erythritol kinase activity"/>
    <property type="evidence" value="ECO:0007669"/>
    <property type="project" value="UniProtKB-UniRule"/>
</dbReference>
<dbReference type="InterPro" id="IPR004424">
    <property type="entry name" value="IspE"/>
</dbReference>
<dbReference type="NCBIfam" id="TIGR00154">
    <property type="entry name" value="ispE"/>
    <property type="match status" value="1"/>
</dbReference>
<dbReference type="EC" id="2.7.1.148" evidence="2 9"/>
<feature type="active site" evidence="9">
    <location>
        <position position="144"/>
    </location>
</feature>
<dbReference type="InterPro" id="IPR013750">
    <property type="entry name" value="GHMP_kinase_C_dom"/>
</dbReference>
<comment type="function">
    <text evidence="9">Catalyzes the phosphorylation of the position 2 hydroxy group of 4-diphosphocytidyl-2C-methyl-D-erythritol.</text>
</comment>
<dbReference type="Gene3D" id="3.30.230.10">
    <property type="match status" value="1"/>
</dbReference>
<comment type="catalytic activity">
    <reaction evidence="9">
        <text>4-CDP-2-C-methyl-D-erythritol + ATP = 4-CDP-2-C-methyl-D-erythritol 2-phosphate + ADP + H(+)</text>
        <dbReference type="Rhea" id="RHEA:18437"/>
        <dbReference type="ChEBI" id="CHEBI:15378"/>
        <dbReference type="ChEBI" id="CHEBI:30616"/>
        <dbReference type="ChEBI" id="CHEBI:57823"/>
        <dbReference type="ChEBI" id="CHEBI:57919"/>
        <dbReference type="ChEBI" id="CHEBI:456216"/>
        <dbReference type="EC" id="2.7.1.148"/>
    </reaction>
</comment>
<dbReference type="GO" id="GO:0019288">
    <property type="term" value="P:isopentenyl diphosphate biosynthetic process, methylerythritol 4-phosphate pathway"/>
    <property type="evidence" value="ECO:0007669"/>
    <property type="project" value="UniProtKB-UniRule"/>
</dbReference>
<dbReference type="SUPFAM" id="SSF54211">
    <property type="entry name" value="Ribosomal protein S5 domain 2-like"/>
    <property type="match status" value="1"/>
</dbReference>
<dbReference type="AlphaFoldDB" id="A0A8J7SN81"/>
<keyword evidence="6 9" id="KW-0418">Kinase</keyword>
<accession>A0A8J7SN81</accession>
<dbReference type="PANTHER" id="PTHR43527:SF2">
    <property type="entry name" value="4-DIPHOSPHOCYTIDYL-2-C-METHYL-D-ERYTHRITOL KINASE, CHLOROPLASTIC"/>
    <property type="match status" value="1"/>
</dbReference>
<keyword evidence="9" id="KW-0414">Isoprene biosynthesis</keyword>
<evidence type="ECO:0000256" key="5">
    <source>
        <dbReference type="ARBA" id="ARBA00022741"/>
    </source>
</evidence>
<dbReference type="RefSeq" id="WP_200311538.1">
    <property type="nucleotide sequence ID" value="NZ_JAENIM010000039.1"/>
</dbReference>
<evidence type="ECO:0000256" key="9">
    <source>
        <dbReference type="HAMAP-Rule" id="MF_00061"/>
    </source>
</evidence>
<evidence type="ECO:0000256" key="1">
    <source>
        <dbReference type="ARBA" id="ARBA00009684"/>
    </source>
</evidence>
<dbReference type="EMBL" id="JAENIM010000039">
    <property type="protein sequence ID" value="MBK1791538.1"/>
    <property type="molecule type" value="Genomic_DNA"/>
</dbReference>
<dbReference type="InterPro" id="IPR006204">
    <property type="entry name" value="GHMP_kinase_N_dom"/>
</dbReference>
<proteinExistence type="inferred from homology"/>
<dbReference type="GO" id="GO:0016114">
    <property type="term" value="P:terpenoid biosynthetic process"/>
    <property type="evidence" value="ECO:0007669"/>
    <property type="project" value="UniProtKB-UniRule"/>
</dbReference>
<feature type="domain" description="GHMP kinase C-terminal" evidence="11">
    <location>
        <begin position="217"/>
        <end position="274"/>
    </location>
</feature>
<evidence type="ECO:0000313" key="13">
    <source>
        <dbReference type="Proteomes" id="UP000624703"/>
    </source>
</evidence>
<evidence type="ECO:0000256" key="7">
    <source>
        <dbReference type="ARBA" id="ARBA00022840"/>
    </source>
</evidence>